<dbReference type="Pfam" id="PF00072">
    <property type="entry name" value="Response_reg"/>
    <property type="match status" value="1"/>
</dbReference>
<dbReference type="SUPFAM" id="SSF109604">
    <property type="entry name" value="HD-domain/PDEase-like"/>
    <property type="match status" value="1"/>
</dbReference>
<dbReference type="InterPro" id="IPR052020">
    <property type="entry name" value="Cyclic_di-GMP/3'3'-cGAMP_PDE"/>
</dbReference>
<feature type="domain" description="HD-GYP" evidence="3">
    <location>
        <begin position="129"/>
        <end position="326"/>
    </location>
</feature>
<feature type="domain" description="Response regulatory" evidence="2">
    <location>
        <begin position="2"/>
        <end position="119"/>
    </location>
</feature>
<dbReference type="PANTHER" id="PTHR45228">
    <property type="entry name" value="CYCLIC DI-GMP PHOSPHODIESTERASE TM_0186-RELATED"/>
    <property type="match status" value="1"/>
</dbReference>
<proteinExistence type="predicted"/>
<dbReference type="InterPro" id="IPR037522">
    <property type="entry name" value="HD_GYP_dom"/>
</dbReference>
<protein>
    <submittedName>
        <fullName evidence="4">HD domain-containing phosphohydrolase</fullName>
    </submittedName>
</protein>
<keyword evidence="5" id="KW-1185">Reference proteome</keyword>
<dbReference type="Gene3D" id="3.40.50.2300">
    <property type="match status" value="1"/>
</dbReference>
<dbReference type="CDD" id="cd00077">
    <property type="entry name" value="HDc"/>
    <property type="match status" value="1"/>
</dbReference>
<reference evidence="4" key="1">
    <citation type="submission" date="2024-06" db="EMBL/GenBank/DDBJ databases">
        <title>Genome sequence of Vogesella sp. MAHUQ-64.</title>
        <authorList>
            <person name="Huq M.A."/>
        </authorList>
    </citation>
    <scope>NUCLEOTIDE SEQUENCE</scope>
    <source>
        <strain evidence="4">MAHUQ-64</strain>
    </source>
</reference>
<dbReference type="SMART" id="SM00448">
    <property type="entry name" value="REC"/>
    <property type="match status" value="1"/>
</dbReference>
<dbReference type="SMART" id="SM00471">
    <property type="entry name" value="HDc"/>
    <property type="match status" value="1"/>
</dbReference>
<name>A0ABV1M613_9NEIS</name>
<dbReference type="CDD" id="cd17551">
    <property type="entry name" value="REC_RpfG-like"/>
    <property type="match status" value="1"/>
</dbReference>
<dbReference type="Gene3D" id="1.10.3210.10">
    <property type="entry name" value="Hypothetical protein af1432"/>
    <property type="match status" value="1"/>
</dbReference>
<accession>A0ABV1M613</accession>
<comment type="caution">
    <text evidence="4">The sequence shown here is derived from an EMBL/GenBank/DDBJ whole genome shotgun (WGS) entry which is preliminary data.</text>
</comment>
<feature type="modified residue" description="4-aspartylphosphate" evidence="1">
    <location>
        <position position="52"/>
    </location>
</feature>
<keyword evidence="1" id="KW-0597">Phosphoprotein</keyword>
<evidence type="ECO:0000313" key="5">
    <source>
        <dbReference type="Proteomes" id="UP001433638"/>
    </source>
</evidence>
<evidence type="ECO:0000256" key="1">
    <source>
        <dbReference type="PROSITE-ProRule" id="PRU00169"/>
    </source>
</evidence>
<evidence type="ECO:0000259" key="2">
    <source>
        <dbReference type="PROSITE" id="PS50110"/>
    </source>
</evidence>
<dbReference type="SUPFAM" id="SSF52172">
    <property type="entry name" value="CheY-like"/>
    <property type="match status" value="1"/>
</dbReference>
<evidence type="ECO:0000313" key="4">
    <source>
        <dbReference type="EMBL" id="MEQ6291506.1"/>
    </source>
</evidence>
<dbReference type="EMBL" id="JBEFLD010000006">
    <property type="protein sequence ID" value="MEQ6291506.1"/>
    <property type="molecule type" value="Genomic_DNA"/>
</dbReference>
<dbReference type="PROSITE" id="PS51832">
    <property type="entry name" value="HD_GYP"/>
    <property type="match status" value="1"/>
</dbReference>
<gene>
    <name evidence="4" type="ORF">ABNW52_12875</name>
</gene>
<evidence type="ECO:0000259" key="3">
    <source>
        <dbReference type="PROSITE" id="PS51832"/>
    </source>
</evidence>
<dbReference type="InterPro" id="IPR001789">
    <property type="entry name" value="Sig_transdc_resp-reg_receiver"/>
</dbReference>
<sequence length="335" mass="37400">MTVLIVDDNQTNLMVLEHMVGRISGCVVVAMTEPEAALHWCRFHEPDLILTDYMMPGMDGIALVRELRNLTHVVDVPIIMVTTSDMKTVRQSALESGTTDFLAKPLDPAETRARIQNLLKLRQAQRSLKEAAAQDLIMRLSHMAESRDPETGRHIERMAQYSYIIAGQMGLDEHVQQLLLLAAPMHDIGKVAIPDHILLKPGRLTPDEFTIMQTHSTRGAEFLRGSSSPLLEMAYHIAMTHHEKFDGSGYPNGLSGEEIPLVGRIVAVADVFDALTSARPYKPAWPLDKALALLQEQRSKHFDPQVVDAFFAVQPQIMQVYEQLHDDVDVSAPSE</sequence>
<organism evidence="4 5">
    <name type="scientific">Vogesella oryzagri</name>
    <dbReference type="NCBI Taxonomy" id="3160864"/>
    <lineage>
        <taxon>Bacteria</taxon>
        <taxon>Pseudomonadati</taxon>
        <taxon>Pseudomonadota</taxon>
        <taxon>Betaproteobacteria</taxon>
        <taxon>Neisseriales</taxon>
        <taxon>Chromobacteriaceae</taxon>
        <taxon>Vogesella</taxon>
    </lineage>
</organism>
<dbReference type="RefSeq" id="WP_349588457.1">
    <property type="nucleotide sequence ID" value="NZ_JBEFLD010000006.1"/>
</dbReference>
<dbReference type="InterPro" id="IPR011006">
    <property type="entry name" value="CheY-like_superfamily"/>
</dbReference>
<dbReference type="PROSITE" id="PS50110">
    <property type="entry name" value="RESPONSE_REGULATORY"/>
    <property type="match status" value="1"/>
</dbReference>
<dbReference type="PANTHER" id="PTHR45228:SF1">
    <property type="entry name" value="CYCLIC DI-GMP PHOSPHODIESTERASE TM_0186"/>
    <property type="match status" value="1"/>
</dbReference>
<dbReference type="InterPro" id="IPR003607">
    <property type="entry name" value="HD/PDEase_dom"/>
</dbReference>
<dbReference type="Pfam" id="PF13487">
    <property type="entry name" value="HD_5"/>
    <property type="match status" value="1"/>
</dbReference>
<dbReference type="Proteomes" id="UP001433638">
    <property type="component" value="Unassembled WGS sequence"/>
</dbReference>